<dbReference type="EMBL" id="CAAALY010056218">
    <property type="protein sequence ID" value="VEL22405.1"/>
    <property type="molecule type" value="Genomic_DNA"/>
</dbReference>
<proteinExistence type="predicted"/>
<organism evidence="1 2">
    <name type="scientific">Protopolystoma xenopodis</name>
    <dbReference type="NCBI Taxonomy" id="117903"/>
    <lineage>
        <taxon>Eukaryota</taxon>
        <taxon>Metazoa</taxon>
        <taxon>Spiralia</taxon>
        <taxon>Lophotrochozoa</taxon>
        <taxon>Platyhelminthes</taxon>
        <taxon>Monogenea</taxon>
        <taxon>Polyopisthocotylea</taxon>
        <taxon>Polystomatidea</taxon>
        <taxon>Polystomatidae</taxon>
        <taxon>Protopolystoma</taxon>
    </lineage>
</organism>
<keyword evidence="2" id="KW-1185">Reference proteome</keyword>
<protein>
    <submittedName>
        <fullName evidence="1">Uncharacterized protein</fullName>
    </submittedName>
</protein>
<evidence type="ECO:0000313" key="1">
    <source>
        <dbReference type="EMBL" id="VEL22405.1"/>
    </source>
</evidence>
<dbReference type="AlphaFoldDB" id="A0A3S5CN35"/>
<evidence type="ECO:0000313" key="2">
    <source>
        <dbReference type="Proteomes" id="UP000784294"/>
    </source>
</evidence>
<comment type="caution">
    <text evidence="1">The sequence shown here is derived from an EMBL/GenBank/DDBJ whole genome shotgun (WGS) entry which is preliminary data.</text>
</comment>
<dbReference type="Proteomes" id="UP000784294">
    <property type="component" value="Unassembled WGS sequence"/>
</dbReference>
<gene>
    <name evidence="1" type="ORF">PXEA_LOCUS15845</name>
</gene>
<reference evidence="1" key="1">
    <citation type="submission" date="2018-11" db="EMBL/GenBank/DDBJ databases">
        <authorList>
            <consortium name="Pathogen Informatics"/>
        </authorList>
    </citation>
    <scope>NUCLEOTIDE SEQUENCE</scope>
</reference>
<sequence length="206" mass="23305">MPSSCVRVYVTMSINPSRHVYRSVKHVERSFARSPAHSRLRSEWDNHGLLPMPFIYKPATVAYPTSPKYIDMHSFKHPYTFTQTQARLHAHTRRLKSAVETWDFLLLFPVLLGLSNKMSTILQATAASAGSLCWHERDEELSKGGKMGGTKQGWACNTQTDPAGSNLSLRLLVSRLQLRLLPSRLPTHVNIYSQTDSPTQLCQRLS</sequence>
<accession>A0A3S5CN35</accession>
<name>A0A3S5CN35_9PLAT</name>